<protein>
    <recommendedName>
        <fullName evidence="1">E2 ubiquitin-conjugating enzyme</fullName>
        <ecNumber evidence="1">2.3.2.23</ecNumber>
    </recommendedName>
</protein>
<sequence length="189" mass="21021">MSGRSTEQESRPTAEPDDQARIPTLKRELKKGGTSRSPKTISTAVKRIQRELAEITLDPPPNCSAGPKGDNLYEWNSTILGPPGSVYEGGVFFLDIHFPTDYPFKPPKVTFRTRIYHCNVNSQGVICLDILKDNWSPALTISKVLLSVCSLLTDCNPADPLVGSIAAQYVSNREEHDKSAREWTRRYAT</sequence>
<keyword evidence="11" id="KW-1185">Reference proteome</keyword>
<keyword evidence="4 7" id="KW-0833">Ubl conjugation pathway</keyword>
<evidence type="ECO:0000256" key="4">
    <source>
        <dbReference type="ARBA" id="ARBA00022786"/>
    </source>
</evidence>
<keyword evidence="10" id="KW-0012">Acyltransferase</keyword>
<dbReference type="FunFam" id="3.10.110.10:FF:000003">
    <property type="entry name" value="Ubiquitin-conjugating enzyme E2 E3"/>
    <property type="match status" value="1"/>
</dbReference>
<evidence type="ECO:0000256" key="8">
    <source>
        <dbReference type="SAM" id="MobiDB-lite"/>
    </source>
</evidence>
<name>A0A9X0CI48_9CNID</name>
<evidence type="ECO:0000256" key="1">
    <source>
        <dbReference type="ARBA" id="ARBA00012486"/>
    </source>
</evidence>
<evidence type="ECO:0000256" key="2">
    <source>
        <dbReference type="ARBA" id="ARBA00022679"/>
    </source>
</evidence>
<evidence type="ECO:0000256" key="5">
    <source>
        <dbReference type="ARBA" id="ARBA00022840"/>
    </source>
</evidence>
<feature type="compositionally biased region" description="Basic and acidic residues" evidence="8">
    <location>
        <begin position="1"/>
        <end position="31"/>
    </location>
</feature>
<evidence type="ECO:0000256" key="6">
    <source>
        <dbReference type="PROSITE-ProRule" id="PRU10133"/>
    </source>
</evidence>
<dbReference type="PANTHER" id="PTHR24068">
    <property type="entry name" value="UBIQUITIN-CONJUGATING ENZYME E2"/>
    <property type="match status" value="1"/>
</dbReference>
<keyword evidence="3 7" id="KW-0547">Nucleotide-binding</keyword>
<proteinExistence type="inferred from homology"/>
<evidence type="ECO:0000256" key="7">
    <source>
        <dbReference type="RuleBase" id="RU362109"/>
    </source>
</evidence>
<dbReference type="InterPro" id="IPR023313">
    <property type="entry name" value="UBQ-conjugating_AS"/>
</dbReference>
<dbReference type="SUPFAM" id="SSF54495">
    <property type="entry name" value="UBC-like"/>
    <property type="match status" value="1"/>
</dbReference>
<feature type="active site" description="Glycyl thioester intermediate" evidence="6">
    <location>
        <position position="127"/>
    </location>
</feature>
<dbReference type="EMBL" id="MU827778">
    <property type="protein sequence ID" value="KAJ7340072.1"/>
    <property type="molecule type" value="Genomic_DNA"/>
</dbReference>
<evidence type="ECO:0000256" key="3">
    <source>
        <dbReference type="ARBA" id="ARBA00022741"/>
    </source>
</evidence>
<reference evidence="10" key="1">
    <citation type="submission" date="2023-01" db="EMBL/GenBank/DDBJ databases">
        <title>Genome assembly of the deep-sea coral Lophelia pertusa.</title>
        <authorList>
            <person name="Herrera S."/>
            <person name="Cordes E."/>
        </authorList>
    </citation>
    <scope>NUCLEOTIDE SEQUENCE</scope>
    <source>
        <strain evidence="10">USNM1676648</strain>
        <tissue evidence="10">Polyp</tissue>
    </source>
</reference>
<dbReference type="CDD" id="cd23793">
    <property type="entry name" value="UBCc_UBE2E"/>
    <property type="match status" value="1"/>
</dbReference>
<evidence type="ECO:0000313" key="10">
    <source>
        <dbReference type="EMBL" id="KAJ7340072.1"/>
    </source>
</evidence>
<evidence type="ECO:0000313" key="11">
    <source>
        <dbReference type="Proteomes" id="UP001163046"/>
    </source>
</evidence>
<comment type="caution">
    <text evidence="10">The sequence shown here is derived from an EMBL/GenBank/DDBJ whole genome shotgun (WGS) entry which is preliminary data.</text>
</comment>
<keyword evidence="2 10" id="KW-0808">Transferase</keyword>
<dbReference type="InterPro" id="IPR016135">
    <property type="entry name" value="UBQ-conjugating_enzyme/RWD"/>
</dbReference>
<organism evidence="10 11">
    <name type="scientific">Desmophyllum pertusum</name>
    <dbReference type="NCBI Taxonomy" id="174260"/>
    <lineage>
        <taxon>Eukaryota</taxon>
        <taxon>Metazoa</taxon>
        <taxon>Cnidaria</taxon>
        <taxon>Anthozoa</taxon>
        <taxon>Hexacorallia</taxon>
        <taxon>Scleractinia</taxon>
        <taxon>Caryophylliina</taxon>
        <taxon>Caryophylliidae</taxon>
        <taxon>Desmophyllum</taxon>
    </lineage>
</organism>
<dbReference type="PROSITE" id="PS00183">
    <property type="entry name" value="UBC_1"/>
    <property type="match status" value="1"/>
</dbReference>
<dbReference type="OrthoDB" id="7851174at2759"/>
<dbReference type="Proteomes" id="UP001163046">
    <property type="component" value="Unassembled WGS sequence"/>
</dbReference>
<keyword evidence="5 7" id="KW-0067">ATP-binding</keyword>
<dbReference type="AlphaFoldDB" id="A0A9X0CI48"/>
<dbReference type="EC" id="2.3.2.23" evidence="1"/>
<evidence type="ECO:0000259" key="9">
    <source>
        <dbReference type="PROSITE" id="PS50127"/>
    </source>
</evidence>
<dbReference type="Pfam" id="PF00179">
    <property type="entry name" value="UQ_con"/>
    <property type="match status" value="1"/>
</dbReference>
<comment type="similarity">
    <text evidence="7">Belongs to the ubiquitin-conjugating enzyme family.</text>
</comment>
<accession>A0A9X0CI48</accession>
<dbReference type="PROSITE" id="PS50127">
    <property type="entry name" value="UBC_2"/>
    <property type="match status" value="1"/>
</dbReference>
<dbReference type="InterPro" id="IPR000608">
    <property type="entry name" value="UBC"/>
</dbReference>
<dbReference type="Gene3D" id="3.10.110.10">
    <property type="entry name" value="Ubiquitin Conjugating Enzyme"/>
    <property type="match status" value="1"/>
</dbReference>
<dbReference type="SMART" id="SM00212">
    <property type="entry name" value="UBCc"/>
    <property type="match status" value="1"/>
</dbReference>
<dbReference type="GO" id="GO:0005524">
    <property type="term" value="F:ATP binding"/>
    <property type="evidence" value="ECO:0007669"/>
    <property type="project" value="UniProtKB-UniRule"/>
</dbReference>
<dbReference type="GO" id="GO:0061631">
    <property type="term" value="F:ubiquitin conjugating enzyme activity"/>
    <property type="evidence" value="ECO:0007669"/>
    <property type="project" value="UniProtKB-EC"/>
</dbReference>
<feature type="domain" description="UBC core" evidence="9">
    <location>
        <begin position="43"/>
        <end position="189"/>
    </location>
</feature>
<gene>
    <name evidence="10" type="primary">UBE2E3_1</name>
    <name evidence="10" type="ORF">OS493_002796</name>
</gene>
<feature type="region of interest" description="Disordered" evidence="8">
    <location>
        <begin position="1"/>
        <end position="42"/>
    </location>
</feature>